<comment type="caution">
    <text evidence="1">The sequence shown here is derived from an EMBL/GenBank/DDBJ whole genome shotgun (WGS) entry which is preliminary data.</text>
</comment>
<reference evidence="1 2" key="1">
    <citation type="journal article" date="2021" name="Hortic Res">
        <title>High-quality reference genome and annotation aids understanding of berry development for evergreen blueberry (Vaccinium darrowii).</title>
        <authorList>
            <person name="Yu J."/>
            <person name="Hulse-Kemp A.M."/>
            <person name="Babiker E."/>
            <person name="Staton M."/>
        </authorList>
    </citation>
    <scope>NUCLEOTIDE SEQUENCE [LARGE SCALE GENOMIC DNA]</scope>
    <source>
        <strain evidence="2">cv. NJ 8807/NJ 8810</strain>
        <tissue evidence="1">Young leaf</tissue>
    </source>
</reference>
<dbReference type="EMBL" id="CM037156">
    <property type="protein sequence ID" value="KAH7838987.1"/>
    <property type="molecule type" value="Genomic_DNA"/>
</dbReference>
<keyword evidence="2" id="KW-1185">Reference proteome</keyword>
<accession>A0ACB7XE32</accession>
<sequence>MQFSPYGGRMSEISESSTPFPYRAGILYSIHYGIRWTKEGISAWNMHMRGIRRSYSFMTPCVTKNPRSAYLNYRDLDLGVNNKGHISYEQASIWGLKYYGINFRRLVHVKTKVDPGNFF</sequence>
<evidence type="ECO:0000313" key="1">
    <source>
        <dbReference type="EMBL" id="KAH7838987.1"/>
    </source>
</evidence>
<gene>
    <name evidence="1" type="ORF">Vadar_033418</name>
</gene>
<evidence type="ECO:0000313" key="2">
    <source>
        <dbReference type="Proteomes" id="UP000828048"/>
    </source>
</evidence>
<organism evidence="1 2">
    <name type="scientific">Vaccinium darrowii</name>
    <dbReference type="NCBI Taxonomy" id="229202"/>
    <lineage>
        <taxon>Eukaryota</taxon>
        <taxon>Viridiplantae</taxon>
        <taxon>Streptophyta</taxon>
        <taxon>Embryophyta</taxon>
        <taxon>Tracheophyta</taxon>
        <taxon>Spermatophyta</taxon>
        <taxon>Magnoliopsida</taxon>
        <taxon>eudicotyledons</taxon>
        <taxon>Gunneridae</taxon>
        <taxon>Pentapetalae</taxon>
        <taxon>asterids</taxon>
        <taxon>Ericales</taxon>
        <taxon>Ericaceae</taxon>
        <taxon>Vaccinioideae</taxon>
        <taxon>Vaccinieae</taxon>
        <taxon>Vaccinium</taxon>
    </lineage>
</organism>
<dbReference type="Proteomes" id="UP000828048">
    <property type="component" value="Chromosome 6"/>
</dbReference>
<name>A0ACB7XE32_9ERIC</name>
<proteinExistence type="predicted"/>
<protein>
    <submittedName>
        <fullName evidence="1">Uncharacterized protein</fullName>
    </submittedName>
</protein>